<keyword evidence="2" id="KW-1185">Reference proteome</keyword>
<dbReference type="Proteomes" id="UP001262410">
    <property type="component" value="Unassembled WGS sequence"/>
</dbReference>
<comment type="caution">
    <text evidence="1">The sequence shown here is derived from an EMBL/GenBank/DDBJ whole genome shotgun (WGS) entry which is preliminary data.</text>
</comment>
<reference evidence="1 2" key="1">
    <citation type="submission" date="2023-07" db="EMBL/GenBank/DDBJ databases">
        <title>Sorghum-associated microbial communities from plants grown in Nebraska, USA.</title>
        <authorList>
            <person name="Schachtman D."/>
        </authorList>
    </citation>
    <scope>NUCLEOTIDE SEQUENCE [LARGE SCALE GENOMIC DNA]</scope>
    <source>
        <strain evidence="1 2">584</strain>
    </source>
</reference>
<name>A0ABU1JTC5_9PROT</name>
<organism evidence="1 2">
    <name type="scientific">Inquilinus ginsengisoli</name>
    <dbReference type="NCBI Taxonomy" id="363840"/>
    <lineage>
        <taxon>Bacteria</taxon>
        <taxon>Pseudomonadati</taxon>
        <taxon>Pseudomonadota</taxon>
        <taxon>Alphaproteobacteria</taxon>
        <taxon>Rhodospirillales</taxon>
        <taxon>Rhodospirillaceae</taxon>
        <taxon>Inquilinus</taxon>
    </lineage>
</organism>
<sequence length="95" mass="10999">MTQVPARGFYGVYRQRIETLANMPPRPNDIWMAELQEVLTQFKADTASLTPGRAHLLCWELCEQFEDEAYQTGRHHRRDVLMAAIKGLERIALEP</sequence>
<accession>A0ABU1JTC5</accession>
<gene>
    <name evidence="1" type="ORF">E9232_004413</name>
</gene>
<dbReference type="RefSeq" id="WP_309797475.1">
    <property type="nucleotide sequence ID" value="NZ_JAVDPW010000008.1"/>
</dbReference>
<evidence type="ECO:0000313" key="2">
    <source>
        <dbReference type="Proteomes" id="UP001262410"/>
    </source>
</evidence>
<evidence type="ECO:0000313" key="1">
    <source>
        <dbReference type="EMBL" id="MDR6291875.1"/>
    </source>
</evidence>
<dbReference type="EMBL" id="JAVDPW010000008">
    <property type="protein sequence ID" value="MDR6291875.1"/>
    <property type="molecule type" value="Genomic_DNA"/>
</dbReference>
<proteinExistence type="predicted"/>
<protein>
    <submittedName>
        <fullName evidence="1">Uncharacterized protein</fullName>
    </submittedName>
</protein>